<gene>
    <name evidence="3" type="ORF">SAMN05421804_10844</name>
</gene>
<organism evidence="3 4">
    <name type="scientific">Proteiniclasticum ruminis</name>
    <dbReference type="NCBI Taxonomy" id="398199"/>
    <lineage>
        <taxon>Bacteria</taxon>
        <taxon>Bacillati</taxon>
        <taxon>Bacillota</taxon>
        <taxon>Clostridia</taxon>
        <taxon>Eubacteriales</taxon>
        <taxon>Clostridiaceae</taxon>
        <taxon>Proteiniclasticum</taxon>
    </lineage>
</organism>
<dbReference type="InterPro" id="IPR036291">
    <property type="entry name" value="NAD(P)-bd_dom_sf"/>
</dbReference>
<protein>
    <submittedName>
        <fullName evidence="3">NAD(P)-dependent dehydrogenase, short-chain alcohol dehydrogenase family</fullName>
    </submittedName>
</protein>
<evidence type="ECO:0000256" key="2">
    <source>
        <dbReference type="ARBA" id="ARBA00023002"/>
    </source>
</evidence>
<sequence>MPQKKNHELKGSEMPKSDEIKAQVIENDLESLMDPQPIYDNTSHSGYNRLKGKVAIITGGDSGIGRAVSVAYAKEGAKIAVVYRDSHEDADKTKEVVESYGGECLLLSGDLGEPAFSKKIVEKTLKKYGRIDILVNNAAEQHPKESLLEITDDQMERTFKTNIFSVFYLTREVLPHLREGAVILNTTSVTAFRGNPTLLDYSATKGAISAFTRSLALNLADEGIRVNQVAPGPIWTPLIPSTFGKEKVEKFGQDVPMGRPGQPVELAEAYVFLASDGATYITGQTLHINGGDIVNC</sequence>
<dbReference type="CDD" id="cd05355">
    <property type="entry name" value="SDR_c1"/>
    <property type="match status" value="1"/>
</dbReference>
<evidence type="ECO:0000313" key="3">
    <source>
        <dbReference type="EMBL" id="SDJ14195.1"/>
    </source>
</evidence>
<dbReference type="GO" id="GO:0008206">
    <property type="term" value="P:bile acid metabolic process"/>
    <property type="evidence" value="ECO:0007669"/>
    <property type="project" value="UniProtKB-ARBA"/>
</dbReference>
<dbReference type="PRINTS" id="PR00080">
    <property type="entry name" value="SDRFAMILY"/>
</dbReference>
<keyword evidence="2" id="KW-0560">Oxidoreductase</keyword>
<dbReference type="SUPFAM" id="SSF51735">
    <property type="entry name" value="NAD(P)-binding Rossmann-fold domains"/>
    <property type="match status" value="1"/>
</dbReference>
<proteinExistence type="inferred from homology"/>
<evidence type="ECO:0000313" key="4">
    <source>
        <dbReference type="Proteomes" id="UP000183255"/>
    </source>
</evidence>
<dbReference type="AlphaFoldDB" id="A0A1G8RCD3"/>
<dbReference type="PRINTS" id="PR00081">
    <property type="entry name" value="GDHRDH"/>
</dbReference>
<dbReference type="NCBIfam" id="NF005214">
    <property type="entry name" value="PRK06701.1"/>
    <property type="match status" value="1"/>
</dbReference>
<evidence type="ECO:0000256" key="1">
    <source>
        <dbReference type="ARBA" id="ARBA00006484"/>
    </source>
</evidence>
<dbReference type="Pfam" id="PF13561">
    <property type="entry name" value="adh_short_C2"/>
    <property type="match status" value="1"/>
</dbReference>
<dbReference type="InterPro" id="IPR002347">
    <property type="entry name" value="SDR_fam"/>
</dbReference>
<dbReference type="PANTHER" id="PTHR48107">
    <property type="entry name" value="NADPH-DEPENDENT ALDEHYDE REDUCTASE-LIKE PROTEIN, CHLOROPLASTIC-RELATED"/>
    <property type="match status" value="1"/>
</dbReference>
<name>A0A1G8RCD3_9CLOT</name>
<dbReference type="NCBIfam" id="NF005559">
    <property type="entry name" value="PRK07231.1"/>
    <property type="match status" value="1"/>
</dbReference>
<dbReference type="InterPro" id="IPR020904">
    <property type="entry name" value="Sc_DH/Rdtase_CS"/>
</dbReference>
<dbReference type="PROSITE" id="PS00061">
    <property type="entry name" value="ADH_SHORT"/>
    <property type="match status" value="1"/>
</dbReference>
<reference evidence="3 4" key="1">
    <citation type="submission" date="2016-10" db="EMBL/GenBank/DDBJ databases">
        <authorList>
            <person name="de Groot N.N."/>
        </authorList>
    </citation>
    <scope>NUCLEOTIDE SEQUENCE [LARGE SCALE GENOMIC DNA]</scope>
    <source>
        <strain evidence="3 4">CGMCC 1.5058</strain>
    </source>
</reference>
<dbReference type="GO" id="GO:0016614">
    <property type="term" value="F:oxidoreductase activity, acting on CH-OH group of donors"/>
    <property type="evidence" value="ECO:0007669"/>
    <property type="project" value="UniProtKB-ARBA"/>
</dbReference>
<dbReference type="PANTHER" id="PTHR48107:SF16">
    <property type="entry name" value="NADPH-DEPENDENT ALDEHYDE REDUCTASE 1, CHLOROPLASTIC"/>
    <property type="match status" value="1"/>
</dbReference>
<dbReference type="RefSeq" id="WP_036909458.1">
    <property type="nucleotide sequence ID" value="NZ_FNDZ01000008.1"/>
</dbReference>
<dbReference type="EMBL" id="FNDZ01000008">
    <property type="protein sequence ID" value="SDJ14195.1"/>
    <property type="molecule type" value="Genomic_DNA"/>
</dbReference>
<dbReference type="FunFam" id="3.40.50.720:FF:000084">
    <property type="entry name" value="Short-chain dehydrogenase reductase"/>
    <property type="match status" value="1"/>
</dbReference>
<dbReference type="Proteomes" id="UP000183255">
    <property type="component" value="Unassembled WGS sequence"/>
</dbReference>
<dbReference type="Gene3D" id="3.40.50.720">
    <property type="entry name" value="NAD(P)-binding Rossmann-like Domain"/>
    <property type="match status" value="1"/>
</dbReference>
<accession>A0A1G8RCD3</accession>
<comment type="similarity">
    <text evidence="1">Belongs to the short-chain dehydrogenases/reductases (SDR) family.</text>
</comment>